<dbReference type="STRING" id="272123.Anacy_0283"/>
<dbReference type="HOGENOM" id="CLU_024920_1_1_3"/>
<comment type="similarity">
    <text evidence="1">Belongs to the bacterial sugar transferase family.</text>
</comment>
<reference evidence="5" key="1">
    <citation type="journal article" date="2013" name="Proc. Natl. Acad. Sci. U.S.A.">
        <title>Improving the coverage of the cyanobacterial phylum using diversity-driven genome sequencing.</title>
        <authorList>
            <person name="Shih P.M."/>
            <person name="Wu D."/>
            <person name="Latifi A."/>
            <person name="Axen S.D."/>
            <person name="Fewer D.P."/>
            <person name="Talla E."/>
            <person name="Calteau A."/>
            <person name="Cai F."/>
            <person name="Tandeau de Marsac N."/>
            <person name="Rippka R."/>
            <person name="Herdman M."/>
            <person name="Sivonen K."/>
            <person name="Coursin T."/>
            <person name="Laurent T."/>
            <person name="Goodwin L."/>
            <person name="Nolan M."/>
            <person name="Davenport K.W."/>
            <person name="Han C.S."/>
            <person name="Rubin E.M."/>
            <person name="Eisen J.A."/>
            <person name="Woyke T."/>
            <person name="Gugger M."/>
            <person name="Kerfeld C.A."/>
        </authorList>
    </citation>
    <scope>NUCLEOTIDE SEQUENCE [LARGE SCALE GENOMIC DNA]</scope>
    <source>
        <strain evidence="5">ATCC 27899 / PCC 7122</strain>
    </source>
</reference>
<keyword evidence="2" id="KW-0812">Transmembrane</keyword>
<keyword evidence="2" id="KW-1133">Transmembrane helix</keyword>
<dbReference type="AlphaFoldDB" id="K9ZBX3"/>
<evidence type="ECO:0000256" key="1">
    <source>
        <dbReference type="ARBA" id="ARBA00006464"/>
    </source>
</evidence>
<dbReference type="GO" id="GO:0016780">
    <property type="term" value="F:phosphotransferase activity, for other substituted phosphate groups"/>
    <property type="evidence" value="ECO:0007669"/>
    <property type="project" value="TreeGrafter"/>
</dbReference>
<dbReference type="OrthoDB" id="570875at2"/>
<dbReference type="PANTHER" id="PTHR30576:SF0">
    <property type="entry name" value="UNDECAPRENYL-PHOSPHATE N-ACETYLGALACTOSAMINYL 1-PHOSPHATE TRANSFERASE-RELATED"/>
    <property type="match status" value="1"/>
</dbReference>
<keyword evidence="2" id="KW-0472">Membrane</keyword>
<feature type="domain" description="Bacterial sugar transferase" evidence="3">
    <location>
        <begin position="118"/>
        <end position="243"/>
    </location>
</feature>
<protein>
    <submittedName>
        <fullName evidence="4">Sugar transferase</fullName>
    </submittedName>
</protein>
<dbReference type="InterPro" id="IPR003362">
    <property type="entry name" value="Bact_transf"/>
</dbReference>
<dbReference type="EMBL" id="CP003659">
    <property type="protein sequence ID" value="AFZ55885.1"/>
    <property type="molecule type" value="Genomic_DNA"/>
</dbReference>
<evidence type="ECO:0000313" key="4">
    <source>
        <dbReference type="EMBL" id="AFZ55885.1"/>
    </source>
</evidence>
<name>K9ZBX3_ANACC</name>
<evidence type="ECO:0000259" key="3">
    <source>
        <dbReference type="Pfam" id="PF02397"/>
    </source>
</evidence>
<dbReference type="Pfam" id="PF02397">
    <property type="entry name" value="Bac_transf"/>
    <property type="match status" value="1"/>
</dbReference>
<dbReference type="Proteomes" id="UP000010474">
    <property type="component" value="Chromosome"/>
</dbReference>
<evidence type="ECO:0000313" key="5">
    <source>
        <dbReference type="Proteomes" id="UP000010474"/>
    </source>
</evidence>
<feature type="transmembrane region" description="Helical" evidence="2">
    <location>
        <begin position="122"/>
        <end position="145"/>
    </location>
</feature>
<dbReference type="PANTHER" id="PTHR30576">
    <property type="entry name" value="COLANIC BIOSYNTHESIS UDP-GLUCOSE LIPID CARRIER TRANSFERASE"/>
    <property type="match status" value="1"/>
</dbReference>
<gene>
    <name evidence="4" type="ordered locus">Anacy_0283</name>
</gene>
<dbReference type="NCBIfam" id="NF045514">
    <property type="entry name" value="glycotran_HepC"/>
    <property type="match status" value="1"/>
</dbReference>
<accession>K9ZBX3</accession>
<dbReference type="RefSeq" id="WP_015212541.1">
    <property type="nucleotide sequence ID" value="NC_019771.1"/>
</dbReference>
<sequence>MTTSLIASLQDNYTIAQPTQNYHSQYCSLQWRRGQLLVKSPEKLQQPYLPALDNEQLLVECLKNSPVMLVTIDPKLGNNALQFWADACKKAQKPIFLHLPSKHKLSTPNNQILRIIQRLTDWLLALILLILISPLMLGLFILMGIQFSELPFSYEWHIGERGKLFQTIKFCTNTKQSFIPLGLWITKYSLENLPMLFNVIRGEMSLLGYSCWSLDDAVKLSPEVKKQQLYRLPGLIKLWQIETKLKPARLS</sequence>
<dbReference type="KEGG" id="acy:Anacy_0283"/>
<organism evidence="4 5">
    <name type="scientific">Anabaena cylindrica (strain ATCC 27899 / PCC 7122)</name>
    <dbReference type="NCBI Taxonomy" id="272123"/>
    <lineage>
        <taxon>Bacteria</taxon>
        <taxon>Bacillati</taxon>
        <taxon>Cyanobacteriota</taxon>
        <taxon>Cyanophyceae</taxon>
        <taxon>Nostocales</taxon>
        <taxon>Nostocaceae</taxon>
        <taxon>Anabaena</taxon>
    </lineage>
</organism>
<keyword evidence="4" id="KW-0808">Transferase</keyword>
<dbReference type="eggNOG" id="COG2148">
    <property type="taxonomic scope" value="Bacteria"/>
</dbReference>
<proteinExistence type="inferred from homology"/>
<keyword evidence="5" id="KW-1185">Reference proteome</keyword>
<evidence type="ECO:0000256" key="2">
    <source>
        <dbReference type="SAM" id="Phobius"/>
    </source>
</evidence>
<dbReference type="PATRIC" id="fig|272123.3.peg.306"/>